<dbReference type="EMBL" id="HBNR01053274">
    <property type="protein sequence ID" value="CAE4618571.1"/>
    <property type="molecule type" value="Transcribed_RNA"/>
</dbReference>
<sequence length="232" mass="25117">MAAPRRGGAASVAARRRPRRPGALWRLPLCLAVLACRPLRPPCGGPPALGGPALARAWQPARRSSSRRGRPPLDGLAVGRRLAEERGGRLLSERYEDSQEPLVWQCGACHGTWRACLASVRHGGSWCPGCAAAGRRLDGMAAARRLAEDRGGRLLSESYEGSQKPLLRQRAAGHGPWTATVSNVKDHGAWCPDCAAARRRLEGLTAARRLAEERGGRVLGNVYEGRWKLLNY</sequence>
<gene>
    <name evidence="1" type="ORF">AMON00008_LOCUS37392</name>
</gene>
<evidence type="ECO:0000313" key="1">
    <source>
        <dbReference type="EMBL" id="CAE4618571.1"/>
    </source>
</evidence>
<accession>A0A7S4RMT3</accession>
<reference evidence="1" key="1">
    <citation type="submission" date="2021-01" db="EMBL/GenBank/DDBJ databases">
        <authorList>
            <person name="Corre E."/>
            <person name="Pelletier E."/>
            <person name="Niang G."/>
            <person name="Scheremetjew M."/>
            <person name="Finn R."/>
            <person name="Kale V."/>
            <person name="Holt S."/>
            <person name="Cochrane G."/>
            <person name="Meng A."/>
            <person name="Brown T."/>
            <person name="Cohen L."/>
        </authorList>
    </citation>
    <scope>NUCLEOTIDE SEQUENCE</scope>
    <source>
        <strain evidence="1">CCMP3105</strain>
    </source>
</reference>
<evidence type="ECO:0008006" key="2">
    <source>
        <dbReference type="Google" id="ProtNLM"/>
    </source>
</evidence>
<proteinExistence type="predicted"/>
<dbReference type="AlphaFoldDB" id="A0A7S4RMT3"/>
<name>A0A7S4RMT3_9DINO</name>
<organism evidence="1">
    <name type="scientific">Alexandrium monilatum</name>
    <dbReference type="NCBI Taxonomy" id="311494"/>
    <lineage>
        <taxon>Eukaryota</taxon>
        <taxon>Sar</taxon>
        <taxon>Alveolata</taxon>
        <taxon>Dinophyceae</taxon>
        <taxon>Gonyaulacales</taxon>
        <taxon>Pyrocystaceae</taxon>
        <taxon>Alexandrium</taxon>
    </lineage>
</organism>
<protein>
    <recommendedName>
        <fullName evidence="2">Zinc-ribbon domain-containing protein</fullName>
    </recommendedName>
</protein>